<comment type="caution">
    <text evidence="7">The sequence shown here is derived from an EMBL/GenBank/DDBJ whole genome shotgun (WGS) entry which is preliminary data.</text>
</comment>
<evidence type="ECO:0000256" key="6">
    <source>
        <dbReference type="SAM" id="MobiDB-lite"/>
    </source>
</evidence>
<gene>
    <name evidence="7" type="ORF">JOQ06_024797</name>
</gene>
<organism evidence="7 8">
    <name type="scientific">Pogonophryne albipinna</name>
    <dbReference type="NCBI Taxonomy" id="1090488"/>
    <lineage>
        <taxon>Eukaryota</taxon>
        <taxon>Metazoa</taxon>
        <taxon>Chordata</taxon>
        <taxon>Craniata</taxon>
        <taxon>Vertebrata</taxon>
        <taxon>Euteleostomi</taxon>
        <taxon>Actinopterygii</taxon>
        <taxon>Neopterygii</taxon>
        <taxon>Teleostei</taxon>
        <taxon>Neoteleostei</taxon>
        <taxon>Acanthomorphata</taxon>
        <taxon>Eupercaria</taxon>
        <taxon>Perciformes</taxon>
        <taxon>Notothenioidei</taxon>
        <taxon>Pogonophryne</taxon>
    </lineage>
</organism>
<sequence length="280" mass="31857">MASIASTSTPDPPLACPEVQGTARRDTPFSLAIKGKLTKEKTEEFHRAVTAFVVKGLHPFSVVEAPSFREMTKALNPNVYSLASVTKWTAKIRDVVVWMKRSSMGKQQLLNLPQHSLILDVRTRWNSLYMMLERFLERYPAIQAASLDQRLRKPMERDRLARLTEDFIHLMKVLYTSTLCVSSEKSPTCGLRSCFTVEEGDAVLVSSLKQAVWGNLSKRYQTDGIRNFLEEATALDPRFKHHVEHSTVWDRIKEMVMVGKLTESEQPTEQDRGEDGVTQQ</sequence>
<evidence type="ECO:0000256" key="2">
    <source>
        <dbReference type="ARBA" id="ARBA00022723"/>
    </source>
</evidence>
<keyword evidence="2" id="KW-0479">Metal-binding</keyword>
<dbReference type="EMBL" id="JAPTMU010000291">
    <property type="protein sequence ID" value="KAJ4919431.1"/>
    <property type="molecule type" value="Genomic_DNA"/>
</dbReference>
<name>A0AAD6A6S8_9TELE</name>
<feature type="region of interest" description="Disordered" evidence="6">
    <location>
        <begin position="1"/>
        <end position="20"/>
    </location>
</feature>
<accession>A0AAD6A6S8</accession>
<dbReference type="SUPFAM" id="SSF53098">
    <property type="entry name" value="Ribonuclease H-like"/>
    <property type="match status" value="1"/>
</dbReference>
<evidence type="ECO:0000256" key="5">
    <source>
        <dbReference type="ARBA" id="ARBA00023242"/>
    </source>
</evidence>
<dbReference type="SUPFAM" id="SSF140996">
    <property type="entry name" value="Hermes dimerisation domain"/>
    <property type="match status" value="1"/>
</dbReference>
<reference evidence="7" key="1">
    <citation type="submission" date="2022-11" db="EMBL/GenBank/DDBJ databases">
        <title>Chromosome-level genome of Pogonophryne albipinna.</title>
        <authorList>
            <person name="Jo E."/>
        </authorList>
    </citation>
    <scope>NUCLEOTIDE SEQUENCE</scope>
    <source>
        <strain evidence="7">SGF0006</strain>
        <tissue evidence="7">Muscle</tissue>
    </source>
</reference>
<evidence type="ECO:0000313" key="7">
    <source>
        <dbReference type="EMBL" id="KAJ4919431.1"/>
    </source>
</evidence>
<keyword evidence="5" id="KW-0539">Nucleus</keyword>
<dbReference type="GO" id="GO:0008270">
    <property type="term" value="F:zinc ion binding"/>
    <property type="evidence" value="ECO:0007669"/>
    <property type="project" value="UniProtKB-KW"/>
</dbReference>
<dbReference type="AlphaFoldDB" id="A0AAD6A6S8"/>
<dbReference type="GO" id="GO:0005634">
    <property type="term" value="C:nucleus"/>
    <property type="evidence" value="ECO:0007669"/>
    <property type="project" value="UniProtKB-SubCell"/>
</dbReference>
<keyword evidence="8" id="KW-1185">Reference proteome</keyword>
<dbReference type="PANTHER" id="PTHR46481">
    <property type="entry name" value="ZINC FINGER BED DOMAIN-CONTAINING PROTEIN 4"/>
    <property type="match status" value="1"/>
</dbReference>
<keyword evidence="3" id="KW-0863">Zinc-finger</keyword>
<dbReference type="PANTHER" id="PTHR46481:SF10">
    <property type="entry name" value="ZINC FINGER BED DOMAIN-CONTAINING PROTEIN 39"/>
    <property type="match status" value="1"/>
</dbReference>
<evidence type="ECO:0000256" key="3">
    <source>
        <dbReference type="ARBA" id="ARBA00022771"/>
    </source>
</evidence>
<protein>
    <submittedName>
        <fullName evidence="7">Uncharacterized protein</fullName>
    </submittedName>
</protein>
<proteinExistence type="predicted"/>
<comment type="subcellular location">
    <subcellularLocation>
        <location evidence="1">Nucleus</location>
    </subcellularLocation>
</comment>
<dbReference type="InterPro" id="IPR052035">
    <property type="entry name" value="ZnF_BED_domain_contain"/>
</dbReference>
<feature type="non-terminal residue" evidence="7">
    <location>
        <position position="1"/>
    </location>
</feature>
<dbReference type="Proteomes" id="UP001219934">
    <property type="component" value="Unassembled WGS sequence"/>
</dbReference>
<evidence type="ECO:0000256" key="4">
    <source>
        <dbReference type="ARBA" id="ARBA00022833"/>
    </source>
</evidence>
<evidence type="ECO:0000256" key="1">
    <source>
        <dbReference type="ARBA" id="ARBA00004123"/>
    </source>
</evidence>
<evidence type="ECO:0000313" key="8">
    <source>
        <dbReference type="Proteomes" id="UP001219934"/>
    </source>
</evidence>
<dbReference type="InterPro" id="IPR012337">
    <property type="entry name" value="RNaseH-like_sf"/>
</dbReference>
<keyword evidence="4" id="KW-0862">Zinc</keyword>